<dbReference type="Gene3D" id="3.30.1490.20">
    <property type="entry name" value="ATP-grasp fold, A domain"/>
    <property type="match status" value="1"/>
</dbReference>
<dbReference type="SUPFAM" id="SSF52009">
    <property type="entry name" value="Phosphohistidine domain"/>
    <property type="match status" value="1"/>
</dbReference>
<feature type="domain" description="Pyruvate phosphate dikinase AMP/ATP-binding" evidence="5">
    <location>
        <begin position="435"/>
        <end position="755"/>
    </location>
</feature>
<comment type="similarity">
    <text evidence="1">Belongs to the PEP-utilizing enzyme family.</text>
</comment>
<gene>
    <name evidence="6" type="ORF">APLA_LOCUS7963</name>
</gene>
<accession>A0A8S1A1X1</accession>
<evidence type="ECO:0008006" key="8">
    <source>
        <dbReference type="Google" id="ProtNLM"/>
    </source>
</evidence>
<reference evidence="6 7" key="1">
    <citation type="submission" date="2020-04" db="EMBL/GenBank/DDBJ databases">
        <authorList>
            <person name="Wallbank WR R."/>
            <person name="Pardo Diaz C."/>
            <person name="Kozak K."/>
            <person name="Martin S."/>
            <person name="Jiggins C."/>
            <person name="Moest M."/>
            <person name="Warren A I."/>
            <person name="Byers J.R.P. K."/>
            <person name="Montejo-Kovacevich G."/>
            <person name="Yen C E."/>
        </authorList>
    </citation>
    <scope>NUCLEOTIDE SEQUENCE [LARGE SCALE GENOMIC DNA]</scope>
</reference>
<feature type="domain" description="PEP-utilising enzyme mobile" evidence="4">
    <location>
        <begin position="1230"/>
        <end position="1300"/>
    </location>
</feature>
<sequence length="1321" mass="147692">MEIIFDFFLLSGLTTGVLVLYLLLFKKSTPDSGNYKRASWNFQLKLLLARFSVRRWKSQLTPTLLHELPRPKQYEGWDNFALRTSATDGSTVLLGIRKQCGGQPLAEVVLYVKLPDGTSYKLLQHPDTVVSVWENVEGGWSAGGLKIQVLEPQKRYRILFNGCMTRDGDGVTQHAKLNMIWSSGTKPIRFPDDWSNELAAQTLALENWRDDKWPYMLGKWEEGGWLLWGTAQGRFQAFNENGDIDESVYLRTRGIKERHWAPHAYQGLRRSITITAGARDGTAVHLRCFSYKNVLTHCISGWVRNPDFTTSKITSTDLVMKDFCERPDGIPQVYTINVSTNRSDLSIVLRINADGGKLLNGVPYQQEILYRTLHVNINSEPGTGVLELGYEPTEIRHPSTRIMPLRVLKWLSEKEAGEVGYCLPFEDRACACPVYVGGKGASLALLASVQKDEGYRVPPGFCLTTKALEKHLKLNPELTTAIREIEAANENYNEEIFKEKCKRTSELFITTELKGDIKDELLKSMKTLRITALEQNLGPELRFAVRSSAVGEDSEELSAAGQNETILGCVSDADVLDGVQKCWASMFAFTSAYYRRQNGQPCLCGAGVVVQALVAPRAAGVMFTRHPAHGDPTKLLITANYGLGESVVSGAVEPDTIIVKRHVNDQLTIAKTEIGSKSRRVKTEGSGIVMEDVSEQDKNVSCLSEADVMKLAKIGVVQEELWGAGRDIEWALTETETFLLQARPITSLARWTEEELLHELDCAIMADDELLSFGNTGEVLPKPVTPLSYDLVNTPLVNGINYVTDGNGSGYDNTVIFSHYRCILPLYNTIYKRVPKKIDINIRILEMSIHGHKVAGDEIYSTALHRKQPHWTDKIIGIWFMIKTLWGSKKKMDNAIQTVNTLNYTLLTEDPKRLLNCIQQSKSTMEDLSGNHAWTSSASTASQIIAMSVFVEGKSDFTPEQCNEISSLFSSGDVLSAELPVAMANIVQKLEHSGLAEKFRAQDPKTGIQWLKKNAPAVYLDVCTFLEHHGYRAVMEFDLLTKPWVLVPEELIKVLQNLQVSTVVTKTKNTEDIIASLTTPEKDMTKKILRWLLPLCQRTVRERESTKAHLILAIHKLRLGCLQLGRLLVRKWYIPNPDLVFFFRFEELLSYYQNRDPALLKKALQRQQYYPNWCKLKFAELNTGWLDPLEMKGPMVTAGDVKIQATSVCGGEIVARACVVKDLSEIGQLQRGDVLITHATDIGWSPYFPLLTGIVTELGGLISHGAVIAREYGLPCIVGAAFATDVFKTGDTVRLSGTSGIIEKVELADEIQDDKKQINGI</sequence>
<dbReference type="Pfam" id="PF01326">
    <property type="entry name" value="PPDK_N"/>
    <property type="match status" value="1"/>
</dbReference>
<evidence type="ECO:0000256" key="2">
    <source>
        <dbReference type="SAM" id="Coils"/>
    </source>
</evidence>
<dbReference type="GO" id="GO:0016301">
    <property type="term" value="F:kinase activity"/>
    <property type="evidence" value="ECO:0007669"/>
    <property type="project" value="InterPro"/>
</dbReference>
<dbReference type="InterPro" id="IPR002192">
    <property type="entry name" value="PPDK_AMP/ATP-bd"/>
</dbReference>
<dbReference type="InterPro" id="IPR051549">
    <property type="entry name" value="PEP_Utilizing_Enz"/>
</dbReference>
<comment type="caution">
    <text evidence="6">The sequence shown here is derived from an EMBL/GenBank/DDBJ whole genome shotgun (WGS) entry which is preliminary data.</text>
</comment>
<dbReference type="InterPro" id="IPR013815">
    <property type="entry name" value="ATP_grasp_subdomain_1"/>
</dbReference>
<dbReference type="PANTHER" id="PTHR43615">
    <property type="entry name" value="PHOSPHOENOLPYRUVATE SYNTHASE-RELATED"/>
    <property type="match status" value="1"/>
</dbReference>
<evidence type="ECO:0000259" key="4">
    <source>
        <dbReference type="Pfam" id="PF00391"/>
    </source>
</evidence>
<evidence type="ECO:0000256" key="1">
    <source>
        <dbReference type="ARBA" id="ARBA00007837"/>
    </source>
</evidence>
<keyword evidence="3" id="KW-0812">Transmembrane</keyword>
<feature type="coiled-coil region" evidence="2">
    <location>
        <begin position="475"/>
        <end position="502"/>
    </location>
</feature>
<dbReference type="PANTHER" id="PTHR43615:SF1">
    <property type="entry name" value="PPDK_N DOMAIN-CONTAINING PROTEIN"/>
    <property type="match status" value="1"/>
</dbReference>
<dbReference type="EMBL" id="CADEBC010000503">
    <property type="protein sequence ID" value="CAB3239754.1"/>
    <property type="molecule type" value="Genomic_DNA"/>
</dbReference>
<dbReference type="Pfam" id="PF00391">
    <property type="entry name" value="PEP-utilizers"/>
    <property type="match status" value="1"/>
</dbReference>
<dbReference type="GO" id="GO:0005524">
    <property type="term" value="F:ATP binding"/>
    <property type="evidence" value="ECO:0007669"/>
    <property type="project" value="InterPro"/>
</dbReference>
<dbReference type="SUPFAM" id="SSF56059">
    <property type="entry name" value="Glutathione synthetase ATP-binding domain-like"/>
    <property type="match status" value="1"/>
</dbReference>
<evidence type="ECO:0000313" key="6">
    <source>
        <dbReference type="EMBL" id="CAB3239754.1"/>
    </source>
</evidence>
<dbReference type="InterPro" id="IPR036637">
    <property type="entry name" value="Phosphohistidine_dom_sf"/>
</dbReference>
<keyword evidence="2" id="KW-0175">Coiled coil</keyword>
<evidence type="ECO:0000313" key="7">
    <source>
        <dbReference type="Proteomes" id="UP000494106"/>
    </source>
</evidence>
<name>A0A8S1A1X1_ARCPL</name>
<proteinExistence type="inferred from homology"/>
<dbReference type="Gene3D" id="3.30.470.20">
    <property type="entry name" value="ATP-grasp fold, B domain"/>
    <property type="match status" value="1"/>
</dbReference>
<keyword evidence="3" id="KW-1133">Transmembrane helix</keyword>
<keyword evidence="3" id="KW-0472">Membrane</keyword>
<evidence type="ECO:0000256" key="3">
    <source>
        <dbReference type="SAM" id="Phobius"/>
    </source>
</evidence>
<dbReference type="InterPro" id="IPR008279">
    <property type="entry name" value="PEP-util_enz_mobile_dom"/>
</dbReference>
<evidence type="ECO:0000259" key="5">
    <source>
        <dbReference type="Pfam" id="PF01326"/>
    </source>
</evidence>
<dbReference type="Gene3D" id="3.50.30.10">
    <property type="entry name" value="Phosphohistidine domain"/>
    <property type="match status" value="1"/>
</dbReference>
<dbReference type="Proteomes" id="UP000494106">
    <property type="component" value="Unassembled WGS sequence"/>
</dbReference>
<protein>
    <recommendedName>
        <fullName evidence="8">Phosphoenolpyruvate synthase</fullName>
    </recommendedName>
</protein>
<organism evidence="6 7">
    <name type="scientific">Arctia plantaginis</name>
    <name type="common">Wood tiger moth</name>
    <name type="synonym">Phalaena plantaginis</name>
    <dbReference type="NCBI Taxonomy" id="874455"/>
    <lineage>
        <taxon>Eukaryota</taxon>
        <taxon>Metazoa</taxon>
        <taxon>Ecdysozoa</taxon>
        <taxon>Arthropoda</taxon>
        <taxon>Hexapoda</taxon>
        <taxon>Insecta</taxon>
        <taxon>Pterygota</taxon>
        <taxon>Neoptera</taxon>
        <taxon>Endopterygota</taxon>
        <taxon>Lepidoptera</taxon>
        <taxon>Glossata</taxon>
        <taxon>Ditrysia</taxon>
        <taxon>Noctuoidea</taxon>
        <taxon>Erebidae</taxon>
        <taxon>Arctiinae</taxon>
        <taxon>Arctia</taxon>
    </lineage>
</organism>
<feature type="transmembrane region" description="Helical" evidence="3">
    <location>
        <begin position="7"/>
        <end position="25"/>
    </location>
</feature>
<dbReference type="OrthoDB" id="6123450at2759"/>
<keyword evidence="7" id="KW-1185">Reference proteome</keyword>